<feature type="transmembrane region" description="Helical" evidence="1">
    <location>
        <begin position="267"/>
        <end position="289"/>
    </location>
</feature>
<dbReference type="AlphaFoldDB" id="A0A0G0L324"/>
<evidence type="ECO:0000256" key="1">
    <source>
        <dbReference type="SAM" id="Phobius"/>
    </source>
</evidence>
<protein>
    <submittedName>
        <fullName evidence="3">Heavy metal transport/detoxification protein</fullName>
    </submittedName>
</protein>
<keyword evidence="1" id="KW-0812">Transmembrane</keyword>
<dbReference type="Proteomes" id="UP000033934">
    <property type="component" value="Unassembled WGS sequence"/>
</dbReference>
<gene>
    <name evidence="3" type="ORF">UT11_C0072G0003</name>
</gene>
<feature type="transmembrane region" description="Helical" evidence="1">
    <location>
        <begin position="192"/>
        <end position="214"/>
    </location>
</feature>
<accession>A0A0G0L324</accession>
<feature type="transmembrane region" description="Helical" evidence="1">
    <location>
        <begin position="116"/>
        <end position="135"/>
    </location>
</feature>
<dbReference type="InterPro" id="IPR039447">
    <property type="entry name" value="UreH-like_TM_dom"/>
</dbReference>
<dbReference type="PANTHER" id="PTHR42208:SF1">
    <property type="entry name" value="HEAVY METAL TRANSPORTER"/>
    <property type="match status" value="1"/>
</dbReference>
<feature type="domain" description="Urease accessory protein UreH-like transmembrane" evidence="2">
    <location>
        <begin position="76"/>
        <end position="276"/>
    </location>
</feature>
<reference evidence="3 4" key="1">
    <citation type="journal article" date="2015" name="Nature">
        <title>rRNA introns, odd ribosomes, and small enigmatic genomes across a large radiation of phyla.</title>
        <authorList>
            <person name="Brown C.T."/>
            <person name="Hug L.A."/>
            <person name="Thomas B.C."/>
            <person name="Sharon I."/>
            <person name="Castelle C.J."/>
            <person name="Singh A."/>
            <person name="Wilkins M.J."/>
            <person name="Williams K.H."/>
            <person name="Banfield J.F."/>
        </authorList>
    </citation>
    <scope>NUCLEOTIDE SEQUENCE [LARGE SCALE GENOMIC DNA]</scope>
</reference>
<feature type="transmembrane region" description="Helical" evidence="1">
    <location>
        <begin position="147"/>
        <end position="171"/>
    </location>
</feature>
<keyword evidence="1" id="KW-0472">Membrane</keyword>
<dbReference type="Pfam" id="PF13386">
    <property type="entry name" value="DsbD_2"/>
    <property type="match status" value="1"/>
</dbReference>
<evidence type="ECO:0000313" key="4">
    <source>
        <dbReference type="Proteomes" id="UP000033934"/>
    </source>
</evidence>
<dbReference type="EMBL" id="LBVO01000072">
    <property type="protein sequence ID" value="KKQ86373.1"/>
    <property type="molecule type" value="Genomic_DNA"/>
</dbReference>
<evidence type="ECO:0000259" key="2">
    <source>
        <dbReference type="Pfam" id="PF13386"/>
    </source>
</evidence>
<proteinExistence type="predicted"/>
<feature type="transmembrane region" description="Helical" evidence="1">
    <location>
        <begin position="78"/>
        <end position="104"/>
    </location>
</feature>
<name>A0A0G0L324_9BACT</name>
<dbReference type="PANTHER" id="PTHR42208">
    <property type="entry name" value="HEAVY METAL TRANSPORTER-RELATED"/>
    <property type="match status" value="1"/>
</dbReference>
<sequence length="295" mass="32136">MPNHKFHIHGMHCASCVVLIKPDGYSLSLESEQTRRKWSDVLIALPIAAIVIIGFLLLQKIGWINLINSNKVGPITALIVGLVASISTCLAIVGGLVLSISANYSKIGQTWRPQAFFHIGRLVGFFILGGLIGLIGSKMQLGLTGNFILNLAVGLVMIILGINLLDLFHWTKKLQITMPKSFSKLTKKTSNSSHYLAPLLIGVLTFFLPCGFTQSMQVYSLSTGNFWQGSLTMFFFALGTFPILALLSFGMYNIGNKQFSGIIFKTAGLVVIAFAVFNILNGLVARGIIEPFLNL</sequence>
<comment type="caution">
    <text evidence="3">The sequence shown here is derived from an EMBL/GenBank/DDBJ whole genome shotgun (WGS) entry which is preliminary data.</text>
</comment>
<keyword evidence="1" id="KW-1133">Transmembrane helix</keyword>
<feature type="transmembrane region" description="Helical" evidence="1">
    <location>
        <begin position="234"/>
        <end position="255"/>
    </location>
</feature>
<feature type="transmembrane region" description="Helical" evidence="1">
    <location>
        <begin position="41"/>
        <end position="58"/>
    </location>
</feature>
<organism evidence="3 4">
    <name type="scientific">Berkelbacteria bacterium GW2011_GWA2_38_9</name>
    <dbReference type="NCBI Taxonomy" id="1618334"/>
    <lineage>
        <taxon>Bacteria</taxon>
        <taxon>Candidatus Berkelbacteria</taxon>
    </lineage>
</organism>
<evidence type="ECO:0000313" key="3">
    <source>
        <dbReference type="EMBL" id="KKQ86373.1"/>
    </source>
</evidence>